<protein>
    <submittedName>
        <fullName evidence="2">Uncharacterized protein</fullName>
    </submittedName>
</protein>
<evidence type="ECO:0000256" key="1">
    <source>
        <dbReference type="SAM" id="MobiDB-lite"/>
    </source>
</evidence>
<dbReference type="Proteomes" id="UP000269721">
    <property type="component" value="Unassembled WGS sequence"/>
</dbReference>
<proteinExistence type="predicted"/>
<gene>
    <name evidence="2" type="ORF">BDK51DRAFT_44427</name>
</gene>
<dbReference type="EMBL" id="KZ995836">
    <property type="protein sequence ID" value="RKO89884.1"/>
    <property type="molecule type" value="Genomic_DNA"/>
</dbReference>
<organism evidence="2 3">
    <name type="scientific">Blyttiomyces helicus</name>
    <dbReference type="NCBI Taxonomy" id="388810"/>
    <lineage>
        <taxon>Eukaryota</taxon>
        <taxon>Fungi</taxon>
        <taxon>Fungi incertae sedis</taxon>
        <taxon>Chytridiomycota</taxon>
        <taxon>Chytridiomycota incertae sedis</taxon>
        <taxon>Chytridiomycetes</taxon>
        <taxon>Chytridiomycetes incertae sedis</taxon>
        <taxon>Blyttiomyces</taxon>
    </lineage>
</organism>
<reference evidence="3" key="1">
    <citation type="journal article" date="2018" name="Nat. Microbiol.">
        <title>Leveraging single-cell genomics to expand the fungal tree of life.</title>
        <authorList>
            <person name="Ahrendt S.R."/>
            <person name="Quandt C.A."/>
            <person name="Ciobanu D."/>
            <person name="Clum A."/>
            <person name="Salamov A."/>
            <person name="Andreopoulos B."/>
            <person name="Cheng J.F."/>
            <person name="Woyke T."/>
            <person name="Pelin A."/>
            <person name="Henrissat B."/>
            <person name="Reynolds N.K."/>
            <person name="Benny G.L."/>
            <person name="Smith M.E."/>
            <person name="James T.Y."/>
            <person name="Grigoriev I.V."/>
        </authorList>
    </citation>
    <scope>NUCLEOTIDE SEQUENCE [LARGE SCALE GENOMIC DNA]</scope>
</reference>
<evidence type="ECO:0000313" key="3">
    <source>
        <dbReference type="Proteomes" id="UP000269721"/>
    </source>
</evidence>
<evidence type="ECO:0000313" key="2">
    <source>
        <dbReference type="EMBL" id="RKO89884.1"/>
    </source>
</evidence>
<dbReference type="AlphaFoldDB" id="A0A4P9WBL8"/>
<name>A0A4P9WBL8_9FUNG</name>
<sequence>MDGLHSFVKDFANVPLRCIPLLSKKRTPAYFLSLQSVANPEIGHPCSPKVEVEFLAWTGLAQGGKPQTLPGPRRLLDHLAFLQTEAPAAYAFWLKYFSDTTAVMISLFRVALAHSGRRCDIHIDGRTTGITSRRFRTLVLGEGPLADMFAVAYESGTSENNGPTSFGKSVTIAHDQRSAWKVQHLPCPRALHENLLLLRTQSPAVYAFWTEYFGEDMIVSKTLFPSALARSGRRFDVRLKVMLMNTKIFRNLVLRPGPLADMFASGSDSGAMKDPRIATLSGNPSIPLCIPIPSKLNRTSSSLCVAALQYYQLKTPGGNSSASPQRASPRLSVLDNARMWFLKMVQKAPQAKTFSAVGASESPGTDEFGNDGSRYQEDSSISQAQLSDPEAPTSYAHLPLQPDPTSSECAPPLIIPPL</sequence>
<accession>A0A4P9WBL8</accession>
<feature type="region of interest" description="Disordered" evidence="1">
    <location>
        <begin position="354"/>
        <end position="418"/>
    </location>
</feature>
<keyword evidence="3" id="KW-1185">Reference proteome</keyword>